<sequence length="417" mass="47610">MREIMTEVIGGIGTPLVPEYRNDDLRRGFIDFLPERIYFQSGTYMYCLDSEGALIFKYKIDAPSRSSPSIRGNKCIYFGDGAGNLYILKPNGELVRKLYLSASLETTPYINEEDDKIYVTTDTFWECDMEATECIGLVIDYQGYSSPTAEGRTAYAGFDDGYLYEVNFETLSYTAISYPGAQAVRCSPVKEDRCVYWNSRDGTAFYYDFEKMEGYASYHGLTTDSTMAKHKNFLYLASYKKFACFEWTIFLGRMSFLKRWEREDIKCAWSSPALFISDDELLYIFIGATDFNLYVLKDKGEDVYAFKTGDVVESSPLVDSSANAYFGSNDGYFYAVDISGNLIFKYQTEDAVRASPALQKSDKIIVEGIEYIVREGVRLPLVKKGDIIKSEHHNNQVIFTRDIILKYLPPSYTHVKL</sequence>
<dbReference type="PANTHER" id="PTHR34512">
    <property type="entry name" value="CELL SURFACE PROTEIN"/>
    <property type="match status" value="1"/>
</dbReference>
<evidence type="ECO:0000313" key="2">
    <source>
        <dbReference type="EMBL" id="UYL64979.1"/>
    </source>
</evidence>
<dbReference type="EMBL" id="OP413840">
    <property type="protein sequence ID" value="UYL64979.1"/>
    <property type="molecule type" value="Genomic_DNA"/>
</dbReference>
<proteinExistence type="inferred from homology"/>
<dbReference type="Proteomes" id="UP001156320">
    <property type="component" value="Segment"/>
</dbReference>
<accession>A0ABY6GMC2</accession>
<reference evidence="2 3" key="1">
    <citation type="submission" date="2022-09" db="EMBL/GenBank/DDBJ databases">
        <title>Evolutionary Diversification of Methanotrophic Ca. Methanophagales (ANME-1) and Their Expansive Virome.</title>
        <authorList>
            <person name="Laso-Perez R."/>
            <person name="Wu F."/>
            <person name="Cremiere A."/>
            <person name="Speth D.R."/>
            <person name="Magyar J.S."/>
            <person name="Krupovic M."/>
            <person name="Orphan V.J."/>
        </authorList>
    </citation>
    <scope>NUCLEOTIDE SEQUENCE [LARGE SCALE GENOMIC DNA]</scope>
    <source>
        <strain evidence="2">PBV300</strain>
    </source>
</reference>
<comment type="similarity">
    <text evidence="1">Belongs to the mimivirus BTB/WD family.</text>
</comment>
<organism evidence="2 3">
    <name type="scientific">Methanophagales virus PBV300</name>
    <dbReference type="NCBI Taxonomy" id="2987731"/>
    <lineage>
        <taxon>Viruses</taxon>
        <taxon>Adnaviria</taxon>
        <taxon>Zilligvirae</taxon>
        <taxon>Taleaviricota</taxon>
        <taxon>Tokiviricetes</taxon>
        <taxon>Maximonvirales</taxon>
        <taxon>Ahmunviridae</taxon>
        <taxon>Yumkaaxvirus</taxon>
        <taxon>Yumkaaxvirus pescaderoense</taxon>
    </lineage>
</organism>
<gene>
    <name evidence="2" type="ORF">JBCDKDKM_00017</name>
</gene>
<dbReference type="InterPro" id="IPR018391">
    <property type="entry name" value="PQQ_b-propeller_rpt"/>
</dbReference>
<dbReference type="InterPro" id="IPR011047">
    <property type="entry name" value="Quinoprotein_ADH-like_sf"/>
</dbReference>
<dbReference type="InterPro" id="IPR015943">
    <property type="entry name" value="WD40/YVTN_repeat-like_dom_sf"/>
</dbReference>
<dbReference type="SMART" id="SM00564">
    <property type="entry name" value="PQQ"/>
    <property type="match status" value="2"/>
</dbReference>
<dbReference type="SUPFAM" id="SSF50998">
    <property type="entry name" value="Quinoprotein alcohol dehydrogenase-like"/>
    <property type="match status" value="1"/>
</dbReference>
<name>A0ABY6GMC2_9VIRU</name>
<protein>
    <submittedName>
        <fullName evidence="2">Uncharacterized protein</fullName>
    </submittedName>
</protein>
<evidence type="ECO:0000313" key="3">
    <source>
        <dbReference type="Proteomes" id="UP001156320"/>
    </source>
</evidence>
<dbReference type="Gene3D" id="2.130.10.10">
    <property type="entry name" value="YVTN repeat-like/Quinoprotein amine dehydrogenase"/>
    <property type="match status" value="2"/>
</dbReference>
<evidence type="ECO:0000256" key="1">
    <source>
        <dbReference type="ARBA" id="ARBA00006497"/>
    </source>
</evidence>
<dbReference type="PANTHER" id="PTHR34512:SF30">
    <property type="entry name" value="OUTER MEMBRANE PROTEIN ASSEMBLY FACTOR BAMB"/>
    <property type="match status" value="1"/>
</dbReference>
<keyword evidence="3" id="KW-1185">Reference proteome</keyword>